<dbReference type="Pfam" id="PF04237">
    <property type="entry name" value="YjbR"/>
    <property type="match status" value="1"/>
</dbReference>
<dbReference type="SUPFAM" id="SSF142906">
    <property type="entry name" value="YjbR-like"/>
    <property type="match status" value="1"/>
</dbReference>
<organism evidence="1 2">
    <name type="scientific">Streptococcus hyointestinalis</name>
    <dbReference type="NCBI Taxonomy" id="1337"/>
    <lineage>
        <taxon>Bacteria</taxon>
        <taxon>Bacillati</taxon>
        <taxon>Bacillota</taxon>
        <taxon>Bacilli</taxon>
        <taxon>Lactobacillales</taxon>
        <taxon>Streptococcaceae</taxon>
        <taxon>Streptococcus</taxon>
    </lineage>
</organism>
<accession>A0A380KFF0</accession>
<keyword evidence="2" id="KW-1185">Reference proteome</keyword>
<gene>
    <name evidence="1" type="ORF">NCTC12224_02179</name>
</gene>
<dbReference type="PANTHER" id="PTHR35145">
    <property type="entry name" value="CYTOPLASMIC PROTEIN-RELATED"/>
    <property type="match status" value="1"/>
</dbReference>
<dbReference type="PANTHER" id="PTHR35145:SF1">
    <property type="entry name" value="CYTOPLASMIC PROTEIN"/>
    <property type="match status" value="1"/>
</dbReference>
<dbReference type="InterPro" id="IPR007351">
    <property type="entry name" value="YjbR"/>
</dbReference>
<reference evidence="1 2" key="1">
    <citation type="submission" date="2018-06" db="EMBL/GenBank/DDBJ databases">
        <authorList>
            <consortium name="Pathogen Informatics"/>
            <person name="Doyle S."/>
        </authorList>
    </citation>
    <scope>NUCLEOTIDE SEQUENCE [LARGE SCALE GENOMIC DNA]</scope>
    <source>
        <strain evidence="1 2">NCTC12224</strain>
    </source>
</reference>
<dbReference type="OrthoDB" id="9789813at2"/>
<evidence type="ECO:0000313" key="1">
    <source>
        <dbReference type="EMBL" id="SUN63007.1"/>
    </source>
</evidence>
<proteinExistence type="predicted"/>
<sequence>MIEDIVFAKKKVCFDKLMDKGFVKMDEGDFIYSERFMDDMFEAQVIVDRSGHVSGRVVDLELSEDYLPLRIASGDMTFVGLVRQVYQSILQKIADTCFVDELFMSAQANRVLDYLSSTYGDVFDHPFEKYPDYISFRVGGKWYALILPLAFSKLDSEGGDKLVEVINIKVPTNQMPHLLNKNGVYPAYHMSKKSWVSIVLDDSLEDDVLFELLDVSRQLVMPRHGESSRGDRFWLIPANPKVYDIDSDFSKTGQIDWTVKNKLKVDDIVGIYMTAPIKSLRYLCRVVAREEMDNHLSCLTLKLVKQFPDDEYSLAFLQSKGVKSVRSIRHMTKDLAAVFKGFLE</sequence>
<dbReference type="InterPro" id="IPR038056">
    <property type="entry name" value="YjbR-like_sf"/>
</dbReference>
<protein>
    <submittedName>
        <fullName evidence="1">Uncharacterized protein conserved in bacteria</fullName>
    </submittedName>
</protein>
<dbReference type="InterPro" id="IPR058532">
    <property type="entry name" value="YjbR/MT2646/Rv2570-like"/>
</dbReference>
<dbReference type="Proteomes" id="UP000254924">
    <property type="component" value="Unassembled WGS sequence"/>
</dbReference>
<dbReference type="Gene3D" id="3.90.1150.30">
    <property type="match status" value="1"/>
</dbReference>
<dbReference type="AlphaFoldDB" id="A0A380KFF0"/>
<evidence type="ECO:0000313" key="2">
    <source>
        <dbReference type="Proteomes" id="UP000254924"/>
    </source>
</evidence>
<name>A0A380KFF0_9STRE</name>
<dbReference type="EMBL" id="UHFN01000007">
    <property type="protein sequence ID" value="SUN63007.1"/>
    <property type="molecule type" value="Genomic_DNA"/>
</dbReference>